<dbReference type="GeneID" id="115621846"/>
<sequence>MGDEGSEHLVRPWQLPNYYYGAGVVGLHQEIEHFYNYILATPTELAMRAETVRRVKNLLLSLWPDACVEVFGSSRTDLFLPASDIDVVVIGYWGRTPLYDLEKELIARQVALQGSVCVLDKASVPVVKFTERESQIKFDISFNVDTGLKAAELINEFKHKYPEMPKLVMVLKQFLTMHSLNEVYTGGISSYGLTLMCISFLQQQIHMKKYKYKNKLGMLLLRFLDFYGRKFDYFKYGISVRGDGSNVERSQLQTALADYNWQSVLCIEDPITPTNDIGRSSYAALYVKEAFESAYLKLSKLVDSDSTKVVGSILGCIVDVPPDVLHYRQWVHRNFQHLSLRGNVSPKYKRWKHWYCNYDYQHNNNYNLEEFAENVQVDQDSTFAGPAIPAANTVPLGENGMSFKRYG</sequence>
<dbReference type="CDD" id="cd05402">
    <property type="entry name" value="NT_PAP_TUTase"/>
    <property type="match status" value="1"/>
</dbReference>
<dbReference type="InterPro" id="IPR045862">
    <property type="entry name" value="Trf4-like"/>
</dbReference>
<evidence type="ECO:0000259" key="8">
    <source>
        <dbReference type="Pfam" id="PF22600"/>
    </source>
</evidence>
<evidence type="ECO:0000256" key="4">
    <source>
        <dbReference type="ARBA" id="ARBA00022679"/>
    </source>
</evidence>
<dbReference type="CTD" id="42983"/>
<name>A0A6J2T8Q0_DROLE</name>
<dbReference type="FunFam" id="3.30.460.10:FF:000006">
    <property type="entry name" value="non-canonical poly(A) RNA polymerase PAPD5"/>
    <property type="match status" value="1"/>
</dbReference>
<dbReference type="Pfam" id="PF03828">
    <property type="entry name" value="PAP_assoc"/>
    <property type="match status" value="1"/>
</dbReference>
<evidence type="ECO:0000313" key="9">
    <source>
        <dbReference type="Proteomes" id="UP000504634"/>
    </source>
</evidence>
<dbReference type="GO" id="GO:0031499">
    <property type="term" value="C:TRAMP complex"/>
    <property type="evidence" value="ECO:0007669"/>
    <property type="project" value="TreeGrafter"/>
</dbReference>
<feature type="domain" description="PAP-associated" evidence="7">
    <location>
        <begin position="216"/>
        <end position="275"/>
    </location>
</feature>
<dbReference type="Gene3D" id="3.30.460.10">
    <property type="entry name" value="Beta Polymerase, domain 2"/>
    <property type="match status" value="1"/>
</dbReference>
<gene>
    <name evidence="10" type="primary">LOC115621846</name>
</gene>
<evidence type="ECO:0000256" key="5">
    <source>
        <dbReference type="ARBA" id="ARBA00022723"/>
    </source>
</evidence>
<keyword evidence="4" id="KW-0808">Transferase</keyword>
<evidence type="ECO:0000313" key="10">
    <source>
        <dbReference type="RefSeq" id="XP_030371518.1"/>
    </source>
</evidence>
<dbReference type="RefSeq" id="XP_030371518.1">
    <property type="nucleotide sequence ID" value="XM_030515658.1"/>
</dbReference>
<evidence type="ECO:0000256" key="6">
    <source>
        <dbReference type="ARBA" id="ARBA00022842"/>
    </source>
</evidence>
<dbReference type="GO" id="GO:0005730">
    <property type="term" value="C:nucleolus"/>
    <property type="evidence" value="ECO:0007669"/>
    <property type="project" value="TreeGrafter"/>
</dbReference>
<feature type="domain" description="Poly(A) RNA polymerase mitochondrial-like central palm" evidence="8">
    <location>
        <begin position="27"/>
        <end position="157"/>
    </location>
</feature>
<dbReference type="EC" id="2.7.7.19" evidence="3"/>
<accession>A0A6J2T8Q0</accession>
<dbReference type="GO" id="GO:1990817">
    <property type="term" value="F:poly(A) RNA polymerase activity"/>
    <property type="evidence" value="ECO:0007669"/>
    <property type="project" value="UniProtKB-EC"/>
</dbReference>
<keyword evidence="9" id="KW-1185">Reference proteome</keyword>
<dbReference type="GO" id="GO:0043634">
    <property type="term" value="P:polyadenylation-dependent ncRNA catabolic process"/>
    <property type="evidence" value="ECO:0007669"/>
    <property type="project" value="TreeGrafter"/>
</dbReference>
<comment type="cofactor">
    <cofactor evidence="1">
        <name>Mn(2+)</name>
        <dbReference type="ChEBI" id="CHEBI:29035"/>
    </cofactor>
</comment>
<dbReference type="GO" id="GO:0031123">
    <property type="term" value="P:RNA 3'-end processing"/>
    <property type="evidence" value="ECO:0007669"/>
    <property type="project" value="TreeGrafter"/>
</dbReference>
<dbReference type="GO" id="GO:0046872">
    <property type="term" value="F:metal ion binding"/>
    <property type="evidence" value="ECO:0007669"/>
    <property type="project" value="UniProtKB-KW"/>
</dbReference>
<reference evidence="10" key="1">
    <citation type="submission" date="2025-08" db="UniProtKB">
        <authorList>
            <consortium name="RefSeq"/>
        </authorList>
    </citation>
    <scope>IDENTIFICATION</scope>
    <source>
        <strain evidence="10">11010-0011.00</strain>
        <tissue evidence="10">Whole body</tissue>
    </source>
</reference>
<comment type="similarity">
    <text evidence="2">Belongs to the DNA polymerase type-B-like family.</text>
</comment>
<evidence type="ECO:0000256" key="3">
    <source>
        <dbReference type="ARBA" id="ARBA00012388"/>
    </source>
</evidence>
<proteinExistence type="inferred from homology"/>
<organism evidence="9 10">
    <name type="scientific">Drosophila lebanonensis</name>
    <name type="common">Fruit fly</name>
    <name type="synonym">Scaptodrosophila lebanonensis</name>
    <dbReference type="NCBI Taxonomy" id="7225"/>
    <lineage>
        <taxon>Eukaryota</taxon>
        <taxon>Metazoa</taxon>
        <taxon>Ecdysozoa</taxon>
        <taxon>Arthropoda</taxon>
        <taxon>Hexapoda</taxon>
        <taxon>Insecta</taxon>
        <taxon>Pterygota</taxon>
        <taxon>Neoptera</taxon>
        <taxon>Endopterygota</taxon>
        <taxon>Diptera</taxon>
        <taxon>Brachycera</taxon>
        <taxon>Muscomorpha</taxon>
        <taxon>Ephydroidea</taxon>
        <taxon>Drosophilidae</taxon>
        <taxon>Scaptodrosophila</taxon>
    </lineage>
</organism>
<dbReference type="GO" id="GO:0003729">
    <property type="term" value="F:mRNA binding"/>
    <property type="evidence" value="ECO:0007669"/>
    <property type="project" value="TreeGrafter"/>
</dbReference>
<keyword evidence="5" id="KW-0479">Metal-binding</keyword>
<dbReference type="Gene3D" id="1.10.1410.10">
    <property type="match status" value="1"/>
</dbReference>
<dbReference type="PANTHER" id="PTHR23092">
    <property type="entry name" value="POLY(A) RNA POLYMERASE"/>
    <property type="match status" value="1"/>
</dbReference>
<dbReference type="InterPro" id="IPR054708">
    <property type="entry name" value="MTPAP-like_central"/>
</dbReference>
<dbReference type="Pfam" id="PF22600">
    <property type="entry name" value="MTPAP-like_central"/>
    <property type="match status" value="1"/>
</dbReference>
<dbReference type="InterPro" id="IPR002058">
    <property type="entry name" value="PAP_assoc"/>
</dbReference>
<dbReference type="OrthoDB" id="273917at2759"/>
<dbReference type="SUPFAM" id="SSF81631">
    <property type="entry name" value="PAP/OAS1 substrate-binding domain"/>
    <property type="match status" value="1"/>
</dbReference>
<dbReference type="AlphaFoldDB" id="A0A6J2T8Q0"/>
<evidence type="ECO:0000256" key="2">
    <source>
        <dbReference type="ARBA" id="ARBA00008593"/>
    </source>
</evidence>
<dbReference type="Proteomes" id="UP000504634">
    <property type="component" value="Unplaced"/>
</dbReference>
<keyword evidence="6" id="KW-0460">Magnesium</keyword>
<evidence type="ECO:0000256" key="1">
    <source>
        <dbReference type="ARBA" id="ARBA00001936"/>
    </source>
</evidence>
<dbReference type="InterPro" id="IPR043519">
    <property type="entry name" value="NT_sf"/>
</dbReference>
<dbReference type="SUPFAM" id="SSF81301">
    <property type="entry name" value="Nucleotidyltransferase"/>
    <property type="match status" value="1"/>
</dbReference>
<protein>
    <recommendedName>
        <fullName evidence="3">polynucleotide adenylyltransferase</fullName>
        <ecNumber evidence="3">2.7.7.19</ecNumber>
    </recommendedName>
</protein>
<dbReference type="PANTHER" id="PTHR23092:SF15">
    <property type="entry name" value="INACTIVE NON-CANONICAL POLY(A) RNA POLYMERASE PROTEIN TRF4-2-RELATED"/>
    <property type="match status" value="1"/>
</dbReference>
<dbReference type="FunFam" id="1.10.1410.10:FF:000003">
    <property type="entry name" value="non-canonical poly(A) RNA polymerase PAPD7"/>
    <property type="match status" value="1"/>
</dbReference>
<evidence type="ECO:0000259" key="7">
    <source>
        <dbReference type="Pfam" id="PF03828"/>
    </source>
</evidence>